<dbReference type="Pfam" id="PF03050">
    <property type="entry name" value="DDE_Tnp_IS66"/>
    <property type="match status" value="1"/>
</dbReference>
<evidence type="ECO:0000313" key="2">
    <source>
        <dbReference type="EMBL" id="EPE93619.1"/>
    </source>
</evidence>
<protein>
    <recommendedName>
        <fullName evidence="1">Transposase IS66 central domain-containing protein</fullName>
    </recommendedName>
</protein>
<feature type="domain" description="Transposase IS66 central" evidence="1">
    <location>
        <begin position="7"/>
        <end position="73"/>
    </location>
</feature>
<accession>S3H4B3</accession>
<dbReference type="PROSITE" id="PS51257">
    <property type="entry name" value="PROKAR_LIPOPROTEIN"/>
    <property type="match status" value="1"/>
</dbReference>
<proteinExistence type="predicted"/>
<reference evidence="2 3" key="1">
    <citation type="journal article" date="2012" name="J. Bacteriol.">
        <title>Genome sequence of Rhizobium grahamii CCGE502, a broad-host-range symbiont with low nodulation competitiveness in Phaseolus vulgaris.</title>
        <authorList>
            <person name="Althabegoiti M.J."/>
            <person name="Lozano L."/>
            <person name="Torres-Tejerizo G."/>
            <person name="Ormeno-Orrillo E."/>
            <person name="Rogel M.A."/>
            <person name="Gonzalez V."/>
            <person name="Martinez-Romero E."/>
        </authorList>
    </citation>
    <scope>NUCLEOTIDE SEQUENCE [LARGE SCALE GENOMIC DNA]</scope>
    <source>
        <strain evidence="2 3">CCGE 502</strain>
        <plasmid evidence="2">pRg502a</plasmid>
    </source>
</reference>
<dbReference type="Proteomes" id="UP000014411">
    <property type="component" value="Unassembled WGS sequence"/>
</dbReference>
<gene>
    <name evidence="2" type="ORF">RGCCGE502_34721</name>
</gene>
<dbReference type="EMBL" id="AEYE02000039">
    <property type="protein sequence ID" value="EPE93619.1"/>
    <property type="molecule type" value="Genomic_DNA"/>
</dbReference>
<evidence type="ECO:0000313" key="3">
    <source>
        <dbReference type="Proteomes" id="UP000014411"/>
    </source>
</evidence>
<evidence type="ECO:0000259" key="1">
    <source>
        <dbReference type="Pfam" id="PF03050"/>
    </source>
</evidence>
<comment type="caution">
    <text evidence="2">The sequence shown here is derived from an EMBL/GenBank/DDBJ whole genome shotgun (WGS) entry which is preliminary data.</text>
</comment>
<dbReference type="HOGENOM" id="CLU_2540213_0_0_5"/>
<dbReference type="InterPro" id="IPR004291">
    <property type="entry name" value="Transposase_IS66_central"/>
</dbReference>
<organism evidence="2 3">
    <name type="scientific">Rhizobium grahamii CCGE 502</name>
    <dbReference type="NCBI Taxonomy" id="990285"/>
    <lineage>
        <taxon>Bacteria</taxon>
        <taxon>Pseudomonadati</taxon>
        <taxon>Pseudomonadota</taxon>
        <taxon>Alphaproteobacteria</taxon>
        <taxon>Hyphomicrobiales</taxon>
        <taxon>Rhizobiaceae</taxon>
        <taxon>Rhizobium/Agrobacterium group</taxon>
        <taxon>Rhizobium</taxon>
    </lineage>
</organism>
<keyword evidence="2" id="KW-0614">Plasmid</keyword>
<dbReference type="AlphaFoldDB" id="S3H4B3"/>
<sequence length="83" mass="8922">MGVSERRGSDEPIVLLDYQLGRGQIHPQAFLGGCHGILMSDGYTAWRTLGGATHLGRMAHSRCRFVDALKARKKDGGAGAEVL</sequence>
<geneLocation type="plasmid" evidence="2">
    <name>pRg502a</name>
</geneLocation>
<name>S3H4B3_9HYPH</name>
<keyword evidence="3" id="KW-1185">Reference proteome</keyword>